<reference evidence="2" key="1">
    <citation type="submission" date="2016-11" db="UniProtKB">
        <authorList>
            <consortium name="WormBaseParasite"/>
        </authorList>
    </citation>
    <scope>IDENTIFICATION</scope>
    <source>
        <strain evidence="2">KR3021</strain>
    </source>
</reference>
<protein>
    <submittedName>
        <fullName evidence="2">Lipase domain-containing protein</fullName>
    </submittedName>
</protein>
<evidence type="ECO:0000313" key="2">
    <source>
        <dbReference type="WBParaSite" id="RSKR_0000313500.1"/>
    </source>
</evidence>
<evidence type="ECO:0000313" key="1">
    <source>
        <dbReference type="Proteomes" id="UP000095286"/>
    </source>
</evidence>
<name>A0AC35TQ07_9BILA</name>
<dbReference type="Proteomes" id="UP000095286">
    <property type="component" value="Unplaced"/>
</dbReference>
<dbReference type="WBParaSite" id="RSKR_0000313500.1">
    <property type="protein sequence ID" value="RSKR_0000313500.1"/>
    <property type="gene ID" value="RSKR_0000313500"/>
</dbReference>
<accession>A0AC35TQ07</accession>
<organism evidence="1 2">
    <name type="scientific">Rhabditophanes sp. KR3021</name>
    <dbReference type="NCBI Taxonomy" id="114890"/>
    <lineage>
        <taxon>Eukaryota</taxon>
        <taxon>Metazoa</taxon>
        <taxon>Ecdysozoa</taxon>
        <taxon>Nematoda</taxon>
        <taxon>Chromadorea</taxon>
        <taxon>Rhabditida</taxon>
        <taxon>Tylenchina</taxon>
        <taxon>Panagrolaimomorpha</taxon>
        <taxon>Strongyloidoidea</taxon>
        <taxon>Alloionematidae</taxon>
        <taxon>Rhabditophanes</taxon>
    </lineage>
</organism>
<sequence length="293" mass="32793">MLLLNTIVLAVTFFVLASAEFSPDFQDFVRTKYGRNFLKSIERIDMGSYELGSFGGKASPDEVIRRRPVLFVHGTMLRAGIFKQHRQLFMDRGYQKGELYATTFGDGGRTALLNKPMYCEDVKIVRRTIEAIINYANSTIDVIGYSMGCAITRKAILGGRCVDTGEQIGIPLTNYVHTYIAVAGVAYGFEGCSTMYGSNFACNLVNGMHCQSEYLKELNSQPARFEGRHTFSIYSKEDGLVGQNCCGHACSTLRFAEQNFARNSNSHFSIVHQTKELMYDLIIGNIHQLQETL</sequence>
<proteinExistence type="predicted"/>